<dbReference type="EMBL" id="CP024955">
    <property type="protein sequence ID" value="ATY85052.1"/>
    <property type="molecule type" value="Genomic_DNA"/>
</dbReference>
<evidence type="ECO:0000313" key="5">
    <source>
        <dbReference type="Proteomes" id="UP000502196"/>
    </source>
</evidence>
<accession>A0A2K8N9E5</accession>
<gene>
    <name evidence="3" type="ORF">COOX1_1942</name>
    <name evidence="2" type="ORF">CVV65_09050</name>
</gene>
<dbReference type="RefSeq" id="WP_100667850.1">
    <property type="nucleotide sequence ID" value="NZ_CP024955.1"/>
</dbReference>
<evidence type="ECO:0000313" key="3">
    <source>
        <dbReference type="EMBL" id="CAB3393504.1"/>
    </source>
</evidence>
<dbReference type="KEGG" id="kyr:CVV65_09050"/>
<proteinExistence type="predicted"/>
<dbReference type="EMBL" id="LR792683">
    <property type="protein sequence ID" value="CAB3393504.1"/>
    <property type="molecule type" value="Genomic_DNA"/>
</dbReference>
<evidence type="ECO:0000313" key="2">
    <source>
        <dbReference type="EMBL" id="ATY85052.1"/>
    </source>
</evidence>
<reference evidence="4" key="1">
    <citation type="submission" date="2017-11" db="EMBL/GenBank/DDBJ databases">
        <title>Complete Genome Sequence of Kyrpidia sp. Strain EA-1, a thermophilic, hydrogen-oxidizing Bacterium, isolated from the Azores.</title>
        <authorList>
            <person name="Reiner J.E."/>
            <person name="Lapp C.J."/>
            <person name="Bunk B."/>
            <person name="Gescher J."/>
        </authorList>
    </citation>
    <scope>NUCLEOTIDE SEQUENCE [LARGE SCALE GENOMIC DNA]</scope>
    <source>
        <strain evidence="4">EA-1</strain>
    </source>
</reference>
<feature type="region of interest" description="Disordered" evidence="1">
    <location>
        <begin position="1"/>
        <end position="64"/>
    </location>
</feature>
<keyword evidence="4" id="KW-1185">Reference proteome</keyword>
<dbReference type="AlphaFoldDB" id="A0A2K8N9E5"/>
<feature type="compositionally biased region" description="Basic and acidic residues" evidence="1">
    <location>
        <begin position="30"/>
        <end position="42"/>
    </location>
</feature>
<reference evidence="2" key="2">
    <citation type="journal article" date="2018" name="Genome Announc.">
        <title>Complete Genome Sequence of Kyrpidia sp. Strain EA-1, a Thermophilic Knallgas Bacterium, Isolated from the Azores.</title>
        <authorList>
            <person name="Reiner J.E."/>
            <person name="Lapp C.J."/>
            <person name="Bunk B."/>
            <person name="Sproer C."/>
            <person name="Overmann J."/>
            <person name="Gescher J."/>
        </authorList>
    </citation>
    <scope>NUCLEOTIDE SEQUENCE</scope>
    <source>
        <strain evidence="2">EA-1</strain>
    </source>
</reference>
<reference evidence="3 5" key="3">
    <citation type="submission" date="2020-04" db="EMBL/GenBank/DDBJ databases">
        <authorList>
            <person name="Hogendoorn C."/>
        </authorList>
    </citation>
    <scope>NUCLEOTIDE SEQUENCE [LARGE SCALE GENOMIC DNA]</scope>
    <source>
        <strain evidence="3">COOX1</strain>
    </source>
</reference>
<protein>
    <submittedName>
        <fullName evidence="2">Uncharacterized protein</fullName>
    </submittedName>
</protein>
<dbReference type="Proteomes" id="UP000502196">
    <property type="component" value="Chromosome"/>
</dbReference>
<dbReference type="Proteomes" id="UP000231932">
    <property type="component" value="Chromosome"/>
</dbReference>
<evidence type="ECO:0000313" key="4">
    <source>
        <dbReference type="Proteomes" id="UP000231932"/>
    </source>
</evidence>
<organism evidence="2 4">
    <name type="scientific">Kyrpidia spormannii</name>
    <dbReference type="NCBI Taxonomy" id="2055160"/>
    <lineage>
        <taxon>Bacteria</taxon>
        <taxon>Bacillati</taxon>
        <taxon>Bacillota</taxon>
        <taxon>Bacilli</taxon>
        <taxon>Bacillales</taxon>
        <taxon>Alicyclobacillaceae</taxon>
        <taxon>Kyrpidia</taxon>
    </lineage>
</organism>
<sequence length="64" mass="6882">MDKPQQNSTPKKEPTAAPGLNGVEGLEEDASPKEKARGDFTRVTRLVWDEVESGPSKSSTNQPG</sequence>
<feature type="compositionally biased region" description="Polar residues" evidence="1">
    <location>
        <begin position="55"/>
        <end position="64"/>
    </location>
</feature>
<name>A0A2K8N9E5_9BACL</name>
<evidence type="ECO:0000256" key="1">
    <source>
        <dbReference type="SAM" id="MobiDB-lite"/>
    </source>
</evidence>
<dbReference type="OrthoDB" id="2382345at2"/>